<feature type="region of interest" description="Disordered" evidence="1">
    <location>
        <begin position="174"/>
        <end position="207"/>
    </location>
</feature>
<evidence type="ECO:0000313" key="2">
    <source>
        <dbReference type="Ensembl" id="ENSENLP00000007232.1"/>
    </source>
</evidence>
<feature type="region of interest" description="Disordered" evidence="1">
    <location>
        <begin position="1"/>
        <end position="23"/>
    </location>
</feature>
<dbReference type="Ensembl" id="ENSENLT00000007546.1">
    <property type="protein sequence ID" value="ENSENLP00000007232.1"/>
    <property type="gene ID" value="ENSENLG00000003468.1"/>
</dbReference>
<feature type="compositionally biased region" description="Basic and acidic residues" evidence="1">
    <location>
        <begin position="174"/>
        <end position="185"/>
    </location>
</feature>
<dbReference type="OMA" id="SMMQDPW"/>
<organism evidence="2 3">
    <name type="scientific">Echeneis naucrates</name>
    <name type="common">Live sharksucker</name>
    <dbReference type="NCBI Taxonomy" id="173247"/>
    <lineage>
        <taxon>Eukaryota</taxon>
        <taxon>Metazoa</taxon>
        <taxon>Chordata</taxon>
        <taxon>Craniata</taxon>
        <taxon>Vertebrata</taxon>
        <taxon>Euteleostomi</taxon>
        <taxon>Actinopterygii</taxon>
        <taxon>Neopterygii</taxon>
        <taxon>Teleostei</taxon>
        <taxon>Neoteleostei</taxon>
        <taxon>Acanthomorphata</taxon>
        <taxon>Carangaria</taxon>
        <taxon>Carangiformes</taxon>
        <taxon>Echeneidae</taxon>
        <taxon>Echeneis</taxon>
    </lineage>
</organism>
<accession>A0A665TM57</accession>
<reference evidence="2" key="1">
    <citation type="submission" date="2021-04" db="EMBL/GenBank/DDBJ databases">
        <authorList>
            <consortium name="Wellcome Sanger Institute Data Sharing"/>
        </authorList>
    </citation>
    <scope>NUCLEOTIDE SEQUENCE [LARGE SCALE GENOMIC DNA]</scope>
</reference>
<name>A0A665TM57_ECHNA</name>
<dbReference type="Pfam" id="PF15502">
    <property type="entry name" value="MPLKIP"/>
    <property type="match status" value="1"/>
</dbReference>
<evidence type="ECO:0000256" key="1">
    <source>
        <dbReference type="SAM" id="MobiDB-lite"/>
    </source>
</evidence>
<dbReference type="InParanoid" id="A0A665TM57"/>
<dbReference type="Proteomes" id="UP000472264">
    <property type="component" value="Chromosome 17"/>
</dbReference>
<dbReference type="InterPro" id="IPR028265">
    <property type="entry name" value="TTDN1/SICKLE"/>
</dbReference>
<reference evidence="2" key="3">
    <citation type="submission" date="2025-09" db="UniProtKB">
        <authorList>
            <consortium name="Ensembl"/>
        </authorList>
    </citation>
    <scope>IDENTIFICATION</scope>
</reference>
<dbReference type="FunCoup" id="A0A665TM57">
    <property type="interactions" value="817"/>
</dbReference>
<evidence type="ECO:0000313" key="3">
    <source>
        <dbReference type="Proteomes" id="UP000472264"/>
    </source>
</evidence>
<sequence>MYRTPVRPQRSPGAPRPAGRFPSPVWCAAGSRSPYGGSGYRGGSPRGCHAYSPSSPVCSPGSNRGCWDGSAAGFGGGPRGFGGQMRRRGDGFRRPRSFSPGSAQNVQVRFQVFSRDDPIMTSELVWVKSGITLVEKYFSPSMMQDPWAALQPIRVADAAATRLFAVNKQTDICPERKQHQQKTDLRSFNISPAVSGSDFSDFRDQSL</sequence>
<feature type="region of interest" description="Disordered" evidence="1">
    <location>
        <begin position="77"/>
        <end position="101"/>
    </location>
</feature>
<protein>
    <submittedName>
        <fullName evidence="2">Uncharacterized protein</fullName>
    </submittedName>
</protein>
<gene>
    <name evidence="2" type="primary">mplkip</name>
</gene>
<dbReference type="AlphaFoldDB" id="A0A665TM57"/>
<feature type="compositionally biased region" description="Polar residues" evidence="1">
    <location>
        <begin position="186"/>
        <end position="198"/>
    </location>
</feature>
<reference evidence="2" key="2">
    <citation type="submission" date="2025-08" db="UniProtKB">
        <authorList>
            <consortium name="Ensembl"/>
        </authorList>
    </citation>
    <scope>IDENTIFICATION</scope>
</reference>
<proteinExistence type="predicted"/>
<keyword evidence="3" id="KW-1185">Reference proteome</keyword>